<keyword evidence="2" id="KW-0472">Membrane</keyword>
<feature type="transmembrane region" description="Helical" evidence="2">
    <location>
        <begin position="463"/>
        <end position="484"/>
    </location>
</feature>
<organism evidence="3 4">
    <name type="scientific">Pseudo-nitzschia multistriata</name>
    <dbReference type="NCBI Taxonomy" id="183589"/>
    <lineage>
        <taxon>Eukaryota</taxon>
        <taxon>Sar</taxon>
        <taxon>Stramenopiles</taxon>
        <taxon>Ochrophyta</taxon>
        <taxon>Bacillariophyta</taxon>
        <taxon>Bacillariophyceae</taxon>
        <taxon>Bacillariophycidae</taxon>
        <taxon>Bacillariales</taxon>
        <taxon>Bacillariaceae</taxon>
        <taxon>Pseudo-nitzschia</taxon>
    </lineage>
</organism>
<keyword evidence="2" id="KW-0812">Transmembrane</keyword>
<reference evidence="3 4" key="1">
    <citation type="submission" date="2019-01" db="EMBL/GenBank/DDBJ databases">
        <authorList>
            <person name="Ferrante I. M."/>
        </authorList>
    </citation>
    <scope>NUCLEOTIDE SEQUENCE [LARGE SCALE GENOMIC DNA]</scope>
    <source>
        <strain evidence="3 4">B856</strain>
    </source>
</reference>
<feature type="transmembrane region" description="Helical" evidence="2">
    <location>
        <begin position="424"/>
        <end position="442"/>
    </location>
</feature>
<accession>A0A448Z439</accession>
<feature type="compositionally biased region" description="Basic residues" evidence="1">
    <location>
        <begin position="158"/>
        <end position="172"/>
    </location>
</feature>
<feature type="compositionally biased region" description="Polar residues" evidence="1">
    <location>
        <begin position="36"/>
        <end position="49"/>
    </location>
</feature>
<feature type="region of interest" description="Disordered" evidence="1">
    <location>
        <begin position="152"/>
        <end position="189"/>
    </location>
</feature>
<feature type="compositionally biased region" description="Acidic residues" evidence="1">
    <location>
        <begin position="614"/>
        <end position="626"/>
    </location>
</feature>
<feature type="transmembrane region" description="Helical" evidence="2">
    <location>
        <begin position="397"/>
        <end position="418"/>
    </location>
</feature>
<gene>
    <name evidence="3" type="ORF">PSNMU_V1.4_AUG-EV-PASAV3_0035100</name>
</gene>
<dbReference type="PANTHER" id="PTHR33802:SF2">
    <property type="entry name" value="EF-HAND DOMAIN-CONTAINING PROTEIN"/>
    <property type="match status" value="1"/>
</dbReference>
<dbReference type="OrthoDB" id="44017at2759"/>
<feature type="region of interest" description="Disordered" evidence="1">
    <location>
        <begin position="1"/>
        <end position="111"/>
    </location>
</feature>
<protein>
    <submittedName>
        <fullName evidence="3">Uncharacterized protein</fullName>
    </submittedName>
</protein>
<evidence type="ECO:0000313" key="3">
    <source>
        <dbReference type="EMBL" id="VEU36739.1"/>
    </source>
</evidence>
<name>A0A448Z439_9STRA</name>
<keyword evidence="4" id="KW-1185">Reference proteome</keyword>
<feature type="compositionally biased region" description="Basic and acidic residues" evidence="1">
    <location>
        <begin position="592"/>
        <end position="601"/>
    </location>
</feature>
<evidence type="ECO:0000256" key="1">
    <source>
        <dbReference type="SAM" id="MobiDB-lite"/>
    </source>
</evidence>
<feature type="transmembrane region" description="Helical" evidence="2">
    <location>
        <begin position="297"/>
        <end position="316"/>
    </location>
</feature>
<keyword evidence="2" id="KW-1133">Transmembrane helix</keyword>
<dbReference type="Proteomes" id="UP000291116">
    <property type="component" value="Unassembled WGS sequence"/>
</dbReference>
<proteinExistence type="predicted"/>
<dbReference type="AlphaFoldDB" id="A0A448Z439"/>
<feature type="transmembrane region" description="Helical" evidence="2">
    <location>
        <begin position="273"/>
        <end position="291"/>
    </location>
</feature>
<feature type="transmembrane region" description="Helical" evidence="2">
    <location>
        <begin position="366"/>
        <end position="385"/>
    </location>
</feature>
<feature type="transmembrane region" description="Helical" evidence="2">
    <location>
        <begin position="199"/>
        <end position="220"/>
    </location>
</feature>
<dbReference type="EMBL" id="CAACVS010000102">
    <property type="protein sequence ID" value="VEU36739.1"/>
    <property type="molecule type" value="Genomic_DNA"/>
</dbReference>
<feature type="compositionally biased region" description="Acidic residues" evidence="1">
    <location>
        <begin position="579"/>
        <end position="591"/>
    </location>
</feature>
<sequence>MTDPRDESNDGTSSGTGDDDEEQQRQQRGRKPPSTPSFLSPVGTTSRNYSVALDEDEIMDLSSPLTPTMGIHPPLHAASIPPSPASRGNNGRSHRNANGVDPGPNSPERRSVNHRFWESDYEADYRNGNNHASDDEDDSSLPVPLLGYDYHHDDSHYRRPSNSHQQRRHHRLNHDQHYHSHRQNRNAPPKLNGLNYLNVITYVLNVFTSYFIGVQGLFGVMPKRRDIFLEYETLVTPADYAYYLWAPILVFEFFFATAQLFPHYRARPIIQQGTGLYFFWACIIQTVWTVFFAMRWFILSFVAVVLALLCLVFLLASQHYNCLCVPTVHRGGGGIMTVVGFLSSATGVPRQRRKSLLEYWLFRFPFYLHCGWLLVCTVVQLSMAFRYRFTDSTGGQLAADIVALGVLLPPGTFFLTGQSSGPDFVIPLVIVWSYISIAVELHTPSETLIELYGHPAIVAVRNASYVFTGLIGVMLVPRIVVWIAQEFCTIDVVELVDDDGEEDYISTTMNEVRNGGGAEREGGFFHGVSLRIDNVAGEESASPPSTHHPAVGGFADGSDDSDEREDLPPLCTRRRNEEYVLDDEESGEEDFQDCREIDHDGAGASAGGKHGEETPTETTEEDVVEE</sequence>
<dbReference type="PANTHER" id="PTHR33802">
    <property type="entry name" value="SI:CH211-161H7.5-RELATED"/>
    <property type="match status" value="1"/>
</dbReference>
<feature type="region of interest" description="Disordered" evidence="1">
    <location>
        <begin position="537"/>
        <end position="626"/>
    </location>
</feature>
<feature type="transmembrane region" description="Helical" evidence="2">
    <location>
        <begin position="240"/>
        <end position="261"/>
    </location>
</feature>
<evidence type="ECO:0000313" key="4">
    <source>
        <dbReference type="Proteomes" id="UP000291116"/>
    </source>
</evidence>
<evidence type="ECO:0000256" key="2">
    <source>
        <dbReference type="SAM" id="Phobius"/>
    </source>
</evidence>